<name>H8GKJ8_METAL</name>
<dbReference type="EC" id="4.2.3.-" evidence="1"/>
<dbReference type="PANTHER" id="PTHR35201">
    <property type="entry name" value="TERPENE SYNTHASE"/>
    <property type="match status" value="1"/>
</dbReference>
<comment type="similarity">
    <text evidence="1">Belongs to the terpene synthase family.</text>
</comment>
<dbReference type="RefSeq" id="WP_005368616.1">
    <property type="nucleotide sequence ID" value="NZ_CM001475.1"/>
</dbReference>
<dbReference type="GO" id="GO:0046872">
    <property type="term" value="F:metal ion binding"/>
    <property type="evidence" value="ECO:0007669"/>
    <property type="project" value="UniProtKB-KW"/>
</dbReference>
<comment type="cofactor">
    <cofactor evidence="1">
        <name>Mg(2+)</name>
        <dbReference type="ChEBI" id="CHEBI:18420"/>
    </cofactor>
</comment>
<accession>H8GKJ8</accession>
<evidence type="ECO:0000256" key="1">
    <source>
        <dbReference type="RuleBase" id="RU366034"/>
    </source>
</evidence>
<keyword evidence="1" id="KW-0479">Metal-binding</keyword>
<organism evidence="2 3">
    <name type="scientific">Methylomicrobium album BG8</name>
    <dbReference type="NCBI Taxonomy" id="686340"/>
    <lineage>
        <taxon>Bacteria</taxon>
        <taxon>Pseudomonadati</taxon>
        <taxon>Pseudomonadota</taxon>
        <taxon>Gammaproteobacteria</taxon>
        <taxon>Methylococcales</taxon>
        <taxon>Methylococcaceae</taxon>
        <taxon>Methylomicrobium</taxon>
    </lineage>
</organism>
<keyword evidence="1" id="KW-0456">Lyase</keyword>
<dbReference type="HOGENOM" id="CLU_538399_0_0_6"/>
<dbReference type="Gene3D" id="1.10.600.10">
    <property type="entry name" value="Farnesyl Diphosphate Synthase"/>
    <property type="match status" value="1"/>
</dbReference>
<evidence type="ECO:0000313" key="3">
    <source>
        <dbReference type="Proteomes" id="UP000005090"/>
    </source>
</evidence>
<dbReference type="EMBL" id="CM001475">
    <property type="protein sequence ID" value="EIC28006.1"/>
    <property type="molecule type" value="Genomic_DNA"/>
</dbReference>
<gene>
    <name evidence="2" type="ORF">Metal_0137</name>
</gene>
<dbReference type="SUPFAM" id="SSF48576">
    <property type="entry name" value="Terpenoid synthases"/>
    <property type="match status" value="1"/>
</dbReference>
<protein>
    <recommendedName>
        <fullName evidence="1">Terpene synthase</fullName>
        <ecNumber evidence="1">4.2.3.-</ecNumber>
    </recommendedName>
</protein>
<keyword evidence="3" id="KW-1185">Reference proteome</keyword>
<keyword evidence="1" id="KW-0460">Magnesium</keyword>
<dbReference type="Proteomes" id="UP000005090">
    <property type="component" value="Chromosome"/>
</dbReference>
<dbReference type="InterPro" id="IPR034686">
    <property type="entry name" value="Terpene_cyclase-like_2"/>
</dbReference>
<dbReference type="InterPro" id="IPR008949">
    <property type="entry name" value="Isoprenoid_synthase_dom_sf"/>
</dbReference>
<proteinExistence type="inferred from homology"/>
<dbReference type="PANTHER" id="PTHR35201:SF4">
    <property type="entry name" value="BETA-PINACENE SYNTHASE-RELATED"/>
    <property type="match status" value="1"/>
</dbReference>
<dbReference type="eggNOG" id="COG0664">
    <property type="taxonomic scope" value="Bacteria"/>
</dbReference>
<dbReference type="GO" id="GO:0010333">
    <property type="term" value="F:terpene synthase activity"/>
    <property type="evidence" value="ECO:0007669"/>
    <property type="project" value="InterPro"/>
</dbReference>
<dbReference type="STRING" id="686340.Metal_0137"/>
<sequence length="506" mass="57170">MNKSYLLPSKWFNNVKSKFNYINFFKIKASIIEQQNTAEELSMAAIMRDAEKKGFVVHKLDSSLIVSIKKPSDSHFNAKTQNLESLSLSSTPSDGWVVPDRLLNLRQFIKNAPQVYRDRTYPFNLGFIDGVEIKGVCKFVKTPERKIFINPHFFGLENYSVQWLHDMNIVPGPTNTHQLSQDLFCQVQSRVAKMQKTNIALLAAATLPTVGEEALKIASDVNAWLFINDDLLDSRNSDINKNKQLVSEIFDEYLKAIKGEDYALPSNLPDNKGSIILGLLNGLQNIGERLREIVEPSLTKYIYEGFLKYKNGCVTEAGTRTKQADLAEGKSGIDLQISLSLLNATRHHAGSVDFVLEIAFALQNISLTQKEREILEDNHLFRLGKDHICYFNDVLSGSKEKNEGLHENLVLHYMEINPELTFKAAVDAVMKEVNTCAAEFQIKKQEAIICLKASGEEREKPVDIAPLSTAIESIENWIEGHVIWEVLSVEGRHPKLLDTRLKETFV</sequence>
<dbReference type="AlphaFoldDB" id="H8GKJ8"/>
<dbReference type="Pfam" id="PF19086">
    <property type="entry name" value="Terpene_syn_C_2"/>
    <property type="match status" value="1"/>
</dbReference>
<evidence type="ECO:0000313" key="2">
    <source>
        <dbReference type="EMBL" id="EIC28006.1"/>
    </source>
</evidence>
<reference evidence="2 3" key="1">
    <citation type="journal article" date="2013" name="Genome Announc.">
        <title>Genome Sequence of the Obligate Gammaproteobacterial Methanotroph Methylomicrobium album Strain BG8.</title>
        <authorList>
            <person name="Kits K.D."/>
            <person name="Kalyuzhnaya M.G."/>
            <person name="Klotz M.G."/>
            <person name="Jetten M.S."/>
            <person name="Op den Camp H.J."/>
            <person name="Vuilleumier S."/>
            <person name="Bringel F."/>
            <person name="Dispirito A.A."/>
            <person name="Murrell J.C."/>
            <person name="Bruce D."/>
            <person name="Cheng J.F."/>
            <person name="Copeland A."/>
            <person name="Goodwin L."/>
            <person name="Hauser L."/>
            <person name="Lajus A."/>
            <person name="Land M.L."/>
            <person name="Lapidus A."/>
            <person name="Lucas S."/>
            <person name="Medigue C."/>
            <person name="Pitluck S."/>
            <person name="Woyke T."/>
            <person name="Zeytun A."/>
            <person name="Stein L.Y."/>
        </authorList>
    </citation>
    <scope>NUCLEOTIDE SEQUENCE [LARGE SCALE GENOMIC DNA]</scope>
    <source>
        <strain evidence="2 3">BG8</strain>
    </source>
</reference>